<evidence type="ECO:0000256" key="1">
    <source>
        <dbReference type="ARBA" id="ARBA00023015"/>
    </source>
</evidence>
<feature type="domain" description="Response regulatory" evidence="6">
    <location>
        <begin position="45"/>
        <end position="159"/>
    </location>
</feature>
<dbReference type="GO" id="GO:0000160">
    <property type="term" value="P:phosphorelay signal transduction system"/>
    <property type="evidence" value="ECO:0007669"/>
    <property type="project" value="InterPro"/>
</dbReference>
<protein>
    <submittedName>
        <fullName evidence="7">Two component transcriptional regulator, LuxR family</fullName>
    </submittedName>
</protein>
<evidence type="ECO:0000313" key="8">
    <source>
        <dbReference type="Proteomes" id="UP000002429"/>
    </source>
</evidence>
<dbReference type="EMBL" id="CP000353">
    <property type="protein sequence ID" value="ABF12177.1"/>
    <property type="molecule type" value="Genomic_DNA"/>
</dbReference>
<dbReference type="KEGG" id="rme:Rmet_5318"/>
<proteinExistence type="predicted"/>
<dbReference type="InterPro" id="IPR001789">
    <property type="entry name" value="Sig_transdc_resp-reg_receiver"/>
</dbReference>
<keyword evidence="3" id="KW-0804">Transcription</keyword>
<reference evidence="8" key="1">
    <citation type="journal article" date="2010" name="PLoS ONE">
        <title>The complete genome sequence of Cupriavidus metallidurans strain CH34, a master survivalist in harsh and anthropogenic environments.</title>
        <authorList>
            <person name="Janssen P.J."/>
            <person name="Van Houdt R."/>
            <person name="Moors H."/>
            <person name="Monsieurs P."/>
            <person name="Morin N."/>
            <person name="Michaux A."/>
            <person name="Benotmane M.A."/>
            <person name="Leys N."/>
            <person name="Vallaeys T."/>
            <person name="Lapidus A."/>
            <person name="Monchy S."/>
            <person name="Medigue C."/>
            <person name="Taghavi S."/>
            <person name="McCorkle S."/>
            <person name="Dunn J."/>
            <person name="van der Lelie D."/>
            <person name="Mergeay M."/>
        </authorList>
    </citation>
    <scope>NUCLEOTIDE SEQUENCE [LARGE SCALE GENOMIC DNA]</scope>
    <source>
        <strain evidence="8">ATCC 43123 / DSM 2839 / NBRC 102507 / CH34</strain>
    </source>
</reference>
<geneLocation type="plasmid" evidence="7 8">
    <name>megaplasmid</name>
</geneLocation>
<evidence type="ECO:0000259" key="6">
    <source>
        <dbReference type="PROSITE" id="PS50110"/>
    </source>
</evidence>
<dbReference type="GO" id="GO:0003677">
    <property type="term" value="F:DNA binding"/>
    <property type="evidence" value="ECO:0007669"/>
    <property type="project" value="UniProtKB-KW"/>
</dbReference>
<dbReference type="PROSITE" id="PS50110">
    <property type="entry name" value="RESPONSE_REGULATORY"/>
    <property type="match status" value="1"/>
</dbReference>
<dbReference type="InterPro" id="IPR036388">
    <property type="entry name" value="WH-like_DNA-bd_sf"/>
</dbReference>
<feature type="domain" description="HTH luxR-type" evidence="5">
    <location>
        <begin position="175"/>
        <end position="240"/>
    </location>
</feature>
<dbReference type="CDD" id="cd06170">
    <property type="entry name" value="LuxR_C_like"/>
    <property type="match status" value="1"/>
</dbReference>
<sequence>MPGRIAWPLAFQGKAPIIPLPGTNAPRIAMTRDRIEEGGESEESAVLVVDDDQDVRVALSSLFRSAGLAAESFASAEELLAHGIPDRPTCIVLDVHLHGASGLDLQATLNRAGRHASIVFISGRGDVPMTVAAMKAGAVNFIAKPFRDQDLLDAVDEALQRDRAQREAEAQSRQLRDHFDTLTGREQEVMQLAARGLMNKQIADDLGISEATVKIYRGHAMRKMQARTFAELVIMAQSLGLVQDDAG</sequence>
<dbReference type="AlphaFoldDB" id="Q1LCE9"/>
<keyword evidence="7" id="KW-0614">Plasmid</keyword>
<dbReference type="PANTHER" id="PTHR44688:SF16">
    <property type="entry name" value="DNA-BINDING TRANSCRIPTIONAL ACTIVATOR DEVR_DOSR"/>
    <property type="match status" value="1"/>
</dbReference>
<dbReference type="Pfam" id="PF00072">
    <property type="entry name" value="Response_reg"/>
    <property type="match status" value="1"/>
</dbReference>
<dbReference type="Pfam" id="PF00196">
    <property type="entry name" value="GerE"/>
    <property type="match status" value="1"/>
</dbReference>
<gene>
    <name evidence="7" type="ordered locus">Rmet_5318</name>
</gene>
<name>Q1LCE9_CUPMC</name>
<accession>Q1LCE9</accession>
<dbReference type="PROSITE" id="PS00622">
    <property type="entry name" value="HTH_LUXR_1"/>
    <property type="match status" value="1"/>
</dbReference>
<keyword evidence="1" id="KW-0805">Transcription regulation</keyword>
<keyword evidence="2" id="KW-0238">DNA-binding</keyword>
<dbReference type="SUPFAM" id="SSF52172">
    <property type="entry name" value="CheY-like"/>
    <property type="match status" value="1"/>
</dbReference>
<dbReference type="PANTHER" id="PTHR44688">
    <property type="entry name" value="DNA-BINDING TRANSCRIPTIONAL ACTIVATOR DEVR_DOSR"/>
    <property type="match status" value="1"/>
</dbReference>
<evidence type="ECO:0000256" key="2">
    <source>
        <dbReference type="ARBA" id="ARBA00023125"/>
    </source>
</evidence>
<dbReference type="PROSITE" id="PS50043">
    <property type="entry name" value="HTH_LUXR_2"/>
    <property type="match status" value="1"/>
</dbReference>
<dbReference type="InterPro" id="IPR000792">
    <property type="entry name" value="Tscrpt_reg_LuxR_C"/>
</dbReference>
<evidence type="ECO:0000256" key="3">
    <source>
        <dbReference type="ARBA" id="ARBA00023163"/>
    </source>
</evidence>
<organism evidence="7 8">
    <name type="scientific">Cupriavidus metallidurans (strain ATCC 43123 / DSM 2839 / NBRC 102507 / CH34)</name>
    <name type="common">Ralstonia metallidurans</name>
    <dbReference type="NCBI Taxonomy" id="266264"/>
    <lineage>
        <taxon>Bacteria</taxon>
        <taxon>Pseudomonadati</taxon>
        <taxon>Pseudomonadota</taxon>
        <taxon>Betaproteobacteria</taxon>
        <taxon>Burkholderiales</taxon>
        <taxon>Burkholderiaceae</taxon>
        <taxon>Cupriavidus</taxon>
    </lineage>
</organism>
<dbReference type="SMART" id="SM00448">
    <property type="entry name" value="REC"/>
    <property type="match status" value="1"/>
</dbReference>
<dbReference type="HOGENOM" id="CLU_000445_90_4_4"/>
<dbReference type="Gene3D" id="1.10.10.10">
    <property type="entry name" value="Winged helix-like DNA-binding domain superfamily/Winged helix DNA-binding domain"/>
    <property type="match status" value="1"/>
</dbReference>
<keyword evidence="4" id="KW-0597">Phosphoprotein</keyword>
<dbReference type="Gene3D" id="3.40.50.2300">
    <property type="match status" value="1"/>
</dbReference>
<keyword evidence="8" id="KW-1185">Reference proteome</keyword>
<evidence type="ECO:0000259" key="5">
    <source>
        <dbReference type="PROSITE" id="PS50043"/>
    </source>
</evidence>
<dbReference type="eggNOG" id="COG4566">
    <property type="taxonomic scope" value="Bacteria"/>
</dbReference>
<dbReference type="InterPro" id="IPR011006">
    <property type="entry name" value="CheY-like_superfamily"/>
</dbReference>
<dbReference type="Proteomes" id="UP000002429">
    <property type="component" value="Plasmid megaplasmid"/>
</dbReference>
<feature type="modified residue" description="4-aspartylphosphate" evidence="4">
    <location>
        <position position="94"/>
    </location>
</feature>
<evidence type="ECO:0000256" key="4">
    <source>
        <dbReference type="PROSITE-ProRule" id="PRU00169"/>
    </source>
</evidence>
<dbReference type="SMART" id="SM00421">
    <property type="entry name" value="HTH_LUXR"/>
    <property type="match status" value="1"/>
</dbReference>
<dbReference type="GO" id="GO:0006355">
    <property type="term" value="P:regulation of DNA-templated transcription"/>
    <property type="evidence" value="ECO:0007669"/>
    <property type="project" value="InterPro"/>
</dbReference>
<evidence type="ECO:0000313" key="7">
    <source>
        <dbReference type="EMBL" id="ABF12177.1"/>
    </source>
</evidence>
<dbReference type="PRINTS" id="PR00038">
    <property type="entry name" value="HTHLUXR"/>
</dbReference>